<feature type="transmembrane region" description="Helical" evidence="6">
    <location>
        <begin position="270"/>
        <end position="291"/>
    </location>
</feature>
<dbReference type="CDD" id="cd17321">
    <property type="entry name" value="MFS_MMR_MDR_like"/>
    <property type="match status" value="1"/>
</dbReference>
<dbReference type="Pfam" id="PF07690">
    <property type="entry name" value="MFS_1"/>
    <property type="match status" value="1"/>
</dbReference>
<feature type="transmembrane region" description="Helical" evidence="6">
    <location>
        <begin position="303"/>
        <end position="324"/>
    </location>
</feature>
<evidence type="ECO:0000256" key="4">
    <source>
        <dbReference type="ARBA" id="ARBA00022989"/>
    </source>
</evidence>
<proteinExistence type="predicted"/>
<feature type="transmembrane region" description="Helical" evidence="6">
    <location>
        <begin position="12"/>
        <end position="29"/>
    </location>
</feature>
<evidence type="ECO:0000256" key="5">
    <source>
        <dbReference type="ARBA" id="ARBA00023136"/>
    </source>
</evidence>
<dbReference type="RefSeq" id="WP_126794622.1">
    <property type="nucleotide sequence ID" value="NZ_CP060720.1"/>
</dbReference>
<feature type="transmembrane region" description="Helical" evidence="6">
    <location>
        <begin position="76"/>
        <end position="94"/>
    </location>
</feature>
<dbReference type="AlphaFoldDB" id="A0A430B038"/>
<dbReference type="PANTHER" id="PTHR42718:SF39">
    <property type="entry name" value="ACTINORHODIN TRANSPORTER-RELATED"/>
    <property type="match status" value="1"/>
</dbReference>
<dbReference type="InterPro" id="IPR020846">
    <property type="entry name" value="MFS_dom"/>
</dbReference>
<evidence type="ECO:0000256" key="6">
    <source>
        <dbReference type="SAM" id="Phobius"/>
    </source>
</evidence>
<protein>
    <recommendedName>
        <fullName evidence="7">Major facilitator superfamily (MFS) profile domain-containing protein</fullName>
    </recommendedName>
</protein>
<dbReference type="EMBL" id="NGKB01000008">
    <property type="protein sequence ID" value="RSU13707.1"/>
    <property type="molecule type" value="Genomic_DNA"/>
</dbReference>
<evidence type="ECO:0000256" key="3">
    <source>
        <dbReference type="ARBA" id="ARBA00022692"/>
    </source>
</evidence>
<dbReference type="SUPFAM" id="SSF103473">
    <property type="entry name" value="MFS general substrate transporter"/>
    <property type="match status" value="1"/>
</dbReference>
<feature type="transmembrane region" description="Helical" evidence="6">
    <location>
        <begin position="134"/>
        <end position="158"/>
    </location>
</feature>
<organism evidence="8 9">
    <name type="scientific">Vagococcus carniphilus</name>
    <dbReference type="NCBI Taxonomy" id="218144"/>
    <lineage>
        <taxon>Bacteria</taxon>
        <taxon>Bacillati</taxon>
        <taxon>Bacillota</taxon>
        <taxon>Bacilli</taxon>
        <taxon>Lactobacillales</taxon>
        <taxon>Enterococcaceae</taxon>
        <taxon>Vagococcus</taxon>
    </lineage>
</organism>
<evidence type="ECO:0000313" key="8">
    <source>
        <dbReference type="EMBL" id="RSU13707.1"/>
    </source>
</evidence>
<dbReference type="InterPro" id="IPR011701">
    <property type="entry name" value="MFS"/>
</dbReference>
<dbReference type="Proteomes" id="UP000288028">
    <property type="component" value="Unassembled WGS sequence"/>
</dbReference>
<feature type="transmembrane region" description="Helical" evidence="6">
    <location>
        <begin position="49"/>
        <end position="69"/>
    </location>
</feature>
<feature type="domain" description="Major facilitator superfamily (MFS) profile" evidence="7">
    <location>
        <begin position="11"/>
        <end position="459"/>
    </location>
</feature>
<comment type="subcellular location">
    <subcellularLocation>
        <location evidence="1">Cell membrane</location>
        <topology evidence="1">Multi-pass membrane protein</topology>
    </subcellularLocation>
</comment>
<accession>A0A430B038</accession>
<dbReference type="Gene3D" id="1.20.1720.10">
    <property type="entry name" value="Multidrug resistance protein D"/>
    <property type="match status" value="1"/>
</dbReference>
<dbReference type="InterPro" id="IPR036259">
    <property type="entry name" value="MFS_trans_sf"/>
</dbReference>
<comment type="caution">
    <text evidence="8">The sequence shown here is derived from an EMBL/GenBank/DDBJ whole genome shotgun (WGS) entry which is preliminary data.</text>
</comment>
<dbReference type="PRINTS" id="PR01036">
    <property type="entry name" value="TCRTETB"/>
</dbReference>
<gene>
    <name evidence="8" type="ORF">CBF28_09490</name>
</gene>
<keyword evidence="5 6" id="KW-0472">Membrane</keyword>
<feature type="transmembrane region" description="Helical" evidence="6">
    <location>
        <begin position="224"/>
        <end position="240"/>
    </location>
</feature>
<feature type="transmembrane region" description="Helical" evidence="6">
    <location>
        <begin position="362"/>
        <end position="385"/>
    </location>
</feature>
<reference evidence="8 9" key="1">
    <citation type="submission" date="2017-05" db="EMBL/GenBank/DDBJ databases">
        <title>Vagococcus spp. assemblies.</title>
        <authorList>
            <person name="Gulvik C.A."/>
        </authorList>
    </citation>
    <scope>NUCLEOTIDE SEQUENCE [LARGE SCALE GENOMIC DNA]</scope>
    <source>
        <strain evidence="8 9">SS1714</strain>
    </source>
</reference>
<evidence type="ECO:0000256" key="1">
    <source>
        <dbReference type="ARBA" id="ARBA00004651"/>
    </source>
</evidence>
<evidence type="ECO:0000256" key="2">
    <source>
        <dbReference type="ARBA" id="ARBA00022448"/>
    </source>
</evidence>
<dbReference type="GO" id="GO:0005886">
    <property type="term" value="C:plasma membrane"/>
    <property type="evidence" value="ECO:0007669"/>
    <property type="project" value="UniProtKB-SubCell"/>
</dbReference>
<dbReference type="GO" id="GO:0022857">
    <property type="term" value="F:transmembrane transporter activity"/>
    <property type="evidence" value="ECO:0007669"/>
    <property type="project" value="InterPro"/>
</dbReference>
<keyword evidence="9" id="KW-1185">Reference proteome</keyword>
<keyword evidence="3 6" id="KW-0812">Transmembrane</keyword>
<dbReference type="Gene3D" id="1.20.1250.20">
    <property type="entry name" value="MFS general substrate transporter like domains"/>
    <property type="match status" value="1"/>
</dbReference>
<dbReference type="PANTHER" id="PTHR42718">
    <property type="entry name" value="MAJOR FACILITATOR SUPERFAMILY MULTIDRUG TRANSPORTER MFSC"/>
    <property type="match status" value="1"/>
</dbReference>
<feature type="transmembrane region" description="Helical" evidence="6">
    <location>
        <begin position="170"/>
        <end position="189"/>
    </location>
</feature>
<feature type="transmembrane region" description="Helical" evidence="6">
    <location>
        <begin position="331"/>
        <end position="350"/>
    </location>
</feature>
<keyword evidence="2" id="KW-0813">Transport</keyword>
<evidence type="ECO:0000259" key="7">
    <source>
        <dbReference type="PROSITE" id="PS50850"/>
    </source>
</evidence>
<evidence type="ECO:0000313" key="9">
    <source>
        <dbReference type="Proteomes" id="UP000288028"/>
    </source>
</evidence>
<sequence>MKQLTKKEWLRLSIIFLPNLMISLNTYMLQVALPEIQKTLGITFSDAQFILTGYSLGLATFLILSSFFGNRWGQKNILLLGISFFFVLSIIGGITSSETVLILVRIGQGISGALIQPQVMVLMREGFSKDRQPFIFSLYGMVIGLGFTFGLLLGGIIMKLNLFNLGWRNIFFFNLPVCLLILCMSSLIPKREPITKDSVDVKGSSLLVLGSFLLVYQIIYFKNITSVVIILIGLALLFFFRKVEKVRLNKKQTVLVDFSVFQEPNFLRGIASVFCVYMSMFGLFFLMTYYAQLGLGKSVFQTGFIFLPLGIGFTFASIASADWLKKIGNQLLLLGVLGMLGSLVILIFSLKYQPDLFTFFNLFLLFLYGLFLGITTTPLIGIILIDVSAEFSGLASSIINMVMYFSNIMGVALIGGAFKKIAGQTNNYLSGFSYSLIGVLLCLVLTGYYFKTTFIEEKKRSSSI</sequence>
<feature type="transmembrane region" description="Helical" evidence="6">
    <location>
        <begin position="397"/>
        <end position="418"/>
    </location>
</feature>
<dbReference type="PROSITE" id="PS50850">
    <property type="entry name" value="MFS"/>
    <property type="match status" value="1"/>
</dbReference>
<feature type="transmembrane region" description="Helical" evidence="6">
    <location>
        <begin position="430"/>
        <end position="450"/>
    </location>
</feature>
<dbReference type="GeneID" id="95582044"/>
<dbReference type="OrthoDB" id="2321349at2"/>
<name>A0A430B038_9ENTE</name>
<keyword evidence="4 6" id="KW-1133">Transmembrane helix</keyword>